<feature type="transmembrane region" description="Helical" evidence="3">
    <location>
        <begin position="12"/>
        <end position="32"/>
    </location>
</feature>
<dbReference type="RefSeq" id="WP_171096633.1">
    <property type="nucleotide sequence ID" value="NZ_CP053069.1"/>
</dbReference>
<dbReference type="Pfam" id="PF16732">
    <property type="entry name" value="ComP_DUS"/>
    <property type="match status" value="1"/>
</dbReference>
<dbReference type="SUPFAM" id="SSF54523">
    <property type="entry name" value="Pili subunits"/>
    <property type="match status" value="1"/>
</dbReference>
<dbReference type="EMBL" id="CP053069">
    <property type="protein sequence ID" value="QJR12636.1"/>
    <property type="molecule type" value="Genomic_DNA"/>
</dbReference>
<keyword evidence="5" id="KW-1185">Reference proteome</keyword>
<evidence type="ECO:0000256" key="2">
    <source>
        <dbReference type="ARBA" id="ARBA00022481"/>
    </source>
</evidence>
<dbReference type="AlphaFoldDB" id="A0A6M4GZF1"/>
<dbReference type="GO" id="GO:0043683">
    <property type="term" value="P:type IV pilus assembly"/>
    <property type="evidence" value="ECO:0007669"/>
    <property type="project" value="InterPro"/>
</dbReference>
<keyword evidence="3" id="KW-0472">Membrane</keyword>
<dbReference type="InterPro" id="IPR031982">
    <property type="entry name" value="PilE-like"/>
</dbReference>
<keyword evidence="3" id="KW-1133">Transmembrane helix</keyword>
<sequence>MTMKKNQGFTLIELMVVVAIVAILAAIAVPMYTDYITRAQLVSAHTGLNGGRVIMEQFYQDNRAYNCKTAPLPKVEKFTLACTQANDQEFLLTATGSEGRTTGFAMTINEKGARATTAAPSGWMPTPSANCFVTRKGSC</sequence>
<evidence type="ECO:0000256" key="1">
    <source>
        <dbReference type="ARBA" id="ARBA00005233"/>
    </source>
</evidence>
<protein>
    <recommendedName>
        <fullName evidence="6">Type IV pilus assembly protein PilE</fullName>
    </recommendedName>
</protein>
<evidence type="ECO:0000256" key="3">
    <source>
        <dbReference type="SAM" id="Phobius"/>
    </source>
</evidence>
<proteinExistence type="inferred from homology"/>
<keyword evidence="2" id="KW-0488">Methylation</keyword>
<evidence type="ECO:0000313" key="4">
    <source>
        <dbReference type="EMBL" id="QJR12636.1"/>
    </source>
</evidence>
<accession>A0A6M4GZF1</accession>
<organism evidence="4 5">
    <name type="scientific">Usitatibacter rugosus</name>
    <dbReference type="NCBI Taxonomy" id="2732067"/>
    <lineage>
        <taxon>Bacteria</taxon>
        <taxon>Pseudomonadati</taxon>
        <taxon>Pseudomonadota</taxon>
        <taxon>Betaproteobacteria</taxon>
        <taxon>Nitrosomonadales</taxon>
        <taxon>Usitatibacteraceae</taxon>
        <taxon>Usitatibacter</taxon>
    </lineage>
</organism>
<dbReference type="Proteomes" id="UP000501534">
    <property type="component" value="Chromosome"/>
</dbReference>
<dbReference type="KEGG" id="uru:DSM104443_03727"/>
<gene>
    <name evidence="4" type="ORF">DSM104443_03727</name>
</gene>
<dbReference type="Pfam" id="PF07963">
    <property type="entry name" value="N_methyl"/>
    <property type="match status" value="1"/>
</dbReference>
<dbReference type="PANTHER" id="PTHR30093">
    <property type="entry name" value="GENERAL SECRETION PATHWAY PROTEIN G"/>
    <property type="match status" value="1"/>
</dbReference>
<keyword evidence="3" id="KW-0812">Transmembrane</keyword>
<dbReference type="PROSITE" id="PS00409">
    <property type="entry name" value="PROKAR_NTER_METHYL"/>
    <property type="match status" value="1"/>
</dbReference>
<dbReference type="InterPro" id="IPR012902">
    <property type="entry name" value="N_methyl_site"/>
</dbReference>
<evidence type="ECO:0008006" key="6">
    <source>
        <dbReference type="Google" id="ProtNLM"/>
    </source>
</evidence>
<name>A0A6M4GZF1_9PROT</name>
<evidence type="ECO:0000313" key="5">
    <source>
        <dbReference type="Proteomes" id="UP000501534"/>
    </source>
</evidence>
<dbReference type="PANTHER" id="PTHR30093:SF34">
    <property type="entry name" value="PREPILIN PEPTIDASE-DEPENDENT PROTEIN D"/>
    <property type="match status" value="1"/>
</dbReference>
<dbReference type="Gene3D" id="3.30.700.10">
    <property type="entry name" value="Glycoprotein, Type 4 Pilin"/>
    <property type="match status" value="1"/>
</dbReference>
<reference evidence="4 5" key="1">
    <citation type="submission" date="2020-04" db="EMBL/GenBank/DDBJ databases">
        <title>Usitatibacter rugosus gen. nov., sp. nov. and Usitatibacter palustris sp. nov., novel members of Usitatibacteraceae fam. nov. within the order Nitrosomonadales isolated from soil.</title>
        <authorList>
            <person name="Huber K.J."/>
            <person name="Neumann-Schaal M."/>
            <person name="Geppert A."/>
            <person name="Luckner M."/>
            <person name="Wanner G."/>
            <person name="Overmann J."/>
        </authorList>
    </citation>
    <scope>NUCLEOTIDE SEQUENCE [LARGE SCALE GENOMIC DNA]</scope>
    <source>
        <strain evidence="4 5">0125_3</strain>
    </source>
</reference>
<dbReference type="InterPro" id="IPR045584">
    <property type="entry name" value="Pilin-like"/>
</dbReference>
<comment type="similarity">
    <text evidence="1">Belongs to the N-Me-Phe pilin family.</text>
</comment>
<dbReference type="NCBIfam" id="TIGR02532">
    <property type="entry name" value="IV_pilin_GFxxxE"/>
    <property type="match status" value="1"/>
</dbReference>